<organism evidence="1 2">
    <name type="scientific">Reichenbachiella agariperforans</name>
    <dbReference type="NCBI Taxonomy" id="156994"/>
    <lineage>
        <taxon>Bacteria</taxon>
        <taxon>Pseudomonadati</taxon>
        <taxon>Bacteroidota</taxon>
        <taxon>Cytophagia</taxon>
        <taxon>Cytophagales</taxon>
        <taxon>Reichenbachiellaceae</taxon>
        <taxon>Reichenbachiella</taxon>
    </lineage>
</organism>
<dbReference type="STRING" id="156994.SAMN04488028_101466"/>
<dbReference type="EMBL" id="FRAA01000001">
    <property type="protein sequence ID" value="SHJ54782.1"/>
    <property type="molecule type" value="Genomic_DNA"/>
</dbReference>
<sequence>MKQIVSLPSIMTMATHGVSAQTKTNNLQRTISNEKGKPLFGISVGIKETSYGASADTEGNCLISHVTSWSAYFVDFWSGVS</sequence>
<evidence type="ECO:0000313" key="2">
    <source>
        <dbReference type="Proteomes" id="UP000184474"/>
    </source>
</evidence>
<dbReference type="RefSeq" id="WP_073119063.1">
    <property type="nucleotide sequence ID" value="NZ_FRAA01000001.1"/>
</dbReference>
<gene>
    <name evidence="1" type="ORF">SAMN04488028_101466</name>
</gene>
<dbReference type="AlphaFoldDB" id="A0A1M6K786"/>
<proteinExistence type="predicted"/>
<keyword evidence="2" id="KW-1185">Reference proteome</keyword>
<evidence type="ECO:0000313" key="1">
    <source>
        <dbReference type="EMBL" id="SHJ54782.1"/>
    </source>
</evidence>
<dbReference type="Proteomes" id="UP000184474">
    <property type="component" value="Unassembled WGS sequence"/>
</dbReference>
<reference evidence="2" key="1">
    <citation type="submission" date="2016-11" db="EMBL/GenBank/DDBJ databases">
        <authorList>
            <person name="Varghese N."/>
            <person name="Submissions S."/>
        </authorList>
    </citation>
    <scope>NUCLEOTIDE SEQUENCE [LARGE SCALE GENOMIC DNA]</scope>
    <source>
        <strain evidence="2">DSM 26134</strain>
    </source>
</reference>
<accession>A0A1M6K786</accession>
<protein>
    <submittedName>
        <fullName evidence="1">Uncharacterized protein</fullName>
    </submittedName>
</protein>
<name>A0A1M6K786_REIAG</name>